<evidence type="ECO:0000313" key="3">
    <source>
        <dbReference type="Proteomes" id="UP000324222"/>
    </source>
</evidence>
<dbReference type="AlphaFoldDB" id="A0A5B7FGB2"/>
<feature type="region of interest" description="Disordered" evidence="1">
    <location>
        <begin position="54"/>
        <end position="104"/>
    </location>
</feature>
<proteinExistence type="predicted"/>
<sequence>MTSHMPQTRPVMSSHYTSHHSFTSVLDSIAYRGRTSAPSLKFYPLLHDRDVAGRRGTFPGSGPQVFARLSPRASPPPPAAASPSPPGKAPRHITQRLTIPHHII</sequence>
<protein>
    <submittedName>
        <fullName evidence="2">Uncharacterized protein</fullName>
    </submittedName>
</protein>
<dbReference type="Proteomes" id="UP000324222">
    <property type="component" value="Unassembled WGS sequence"/>
</dbReference>
<accession>A0A5B7FGB2</accession>
<dbReference type="EMBL" id="VSRR010006206">
    <property type="protein sequence ID" value="MPC44279.1"/>
    <property type="molecule type" value="Genomic_DNA"/>
</dbReference>
<gene>
    <name evidence="2" type="ORF">E2C01_037950</name>
</gene>
<reference evidence="2 3" key="1">
    <citation type="submission" date="2019-05" db="EMBL/GenBank/DDBJ databases">
        <title>Another draft genome of Portunus trituberculatus and its Hox gene families provides insights of decapod evolution.</title>
        <authorList>
            <person name="Jeong J.-H."/>
            <person name="Song I."/>
            <person name="Kim S."/>
            <person name="Choi T."/>
            <person name="Kim D."/>
            <person name="Ryu S."/>
            <person name="Kim W."/>
        </authorList>
    </citation>
    <scope>NUCLEOTIDE SEQUENCE [LARGE SCALE GENOMIC DNA]</scope>
    <source>
        <tissue evidence="2">Muscle</tissue>
    </source>
</reference>
<organism evidence="2 3">
    <name type="scientific">Portunus trituberculatus</name>
    <name type="common">Swimming crab</name>
    <name type="synonym">Neptunus trituberculatus</name>
    <dbReference type="NCBI Taxonomy" id="210409"/>
    <lineage>
        <taxon>Eukaryota</taxon>
        <taxon>Metazoa</taxon>
        <taxon>Ecdysozoa</taxon>
        <taxon>Arthropoda</taxon>
        <taxon>Crustacea</taxon>
        <taxon>Multicrustacea</taxon>
        <taxon>Malacostraca</taxon>
        <taxon>Eumalacostraca</taxon>
        <taxon>Eucarida</taxon>
        <taxon>Decapoda</taxon>
        <taxon>Pleocyemata</taxon>
        <taxon>Brachyura</taxon>
        <taxon>Eubrachyura</taxon>
        <taxon>Portunoidea</taxon>
        <taxon>Portunidae</taxon>
        <taxon>Portuninae</taxon>
        <taxon>Portunus</taxon>
    </lineage>
</organism>
<evidence type="ECO:0000313" key="2">
    <source>
        <dbReference type="EMBL" id="MPC44279.1"/>
    </source>
</evidence>
<comment type="caution">
    <text evidence="2">The sequence shown here is derived from an EMBL/GenBank/DDBJ whole genome shotgun (WGS) entry which is preliminary data.</text>
</comment>
<feature type="compositionally biased region" description="Pro residues" evidence="1">
    <location>
        <begin position="73"/>
        <end position="88"/>
    </location>
</feature>
<keyword evidence="3" id="KW-1185">Reference proteome</keyword>
<name>A0A5B7FGB2_PORTR</name>
<evidence type="ECO:0000256" key="1">
    <source>
        <dbReference type="SAM" id="MobiDB-lite"/>
    </source>
</evidence>